<name>A0ABP9JI34_9MICO</name>
<evidence type="ECO:0000313" key="2">
    <source>
        <dbReference type="EMBL" id="GAA5032901.1"/>
    </source>
</evidence>
<proteinExistence type="predicted"/>
<evidence type="ECO:0000256" key="1">
    <source>
        <dbReference type="SAM" id="MobiDB-lite"/>
    </source>
</evidence>
<protein>
    <submittedName>
        <fullName evidence="2">Uncharacterized protein</fullName>
    </submittedName>
</protein>
<dbReference type="EMBL" id="BAABIW010000020">
    <property type="protein sequence ID" value="GAA5032901.1"/>
    <property type="molecule type" value="Genomic_DNA"/>
</dbReference>
<reference evidence="3" key="1">
    <citation type="journal article" date="2019" name="Int. J. Syst. Evol. Microbiol.">
        <title>The Global Catalogue of Microorganisms (GCM) 10K type strain sequencing project: providing services to taxonomists for standard genome sequencing and annotation.</title>
        <authorList>
            <consortium name="The Broad Institute Genomics Platform"/>
            <consortium name="The Broad Institute Genome Sequencing Center for Infectious Disease"/>
            <person name="Wu L."/>
            <person name="Ma J."/>
        </authorList>
    </citation>
    <scope>NUCLEOTIDE SEQUENCE [LARGE SCALE GENOMIC DNA]</scope>
    <source>
        <strain evidence="3">JCM 17687</strain>
    </source>
</reference>
<feature type="compositionally biased region" description="Low complexity" evidence="1">
    <location>
        <begin position="8"/>
        <end position="25"/>
    </location>
</feature>
<comment type="caution">
    <text evidence="2">The sequence shown here is derived from an EMBL/GenBank/DDBJ whole genome shotgun (WGS) entry which is preliminary data.</text>
</comment>
<sequence>MSDDDSRTAPTRRSGRSSTSGTARSLPAGAARPALPDPQHDRHVSFPDDQPDASPDGALGRPHPAAAALPAEAWAPRTAPSRPRGTSVARPGPPPPPTPVPSSRRRFPGWVAVLLVPPLLLGIAGNQSHDASGDCTGTFTQLEVDGTTTICSVGDGPFAVEGVMVTDVSASTIHAPFLRGRPVVAPVPSGASLLTVEVVMVPPDSGGPGPVAQVETMVDGTSVDSHEAPVPYALDVQLDTPHSELVVVAAVTSGEGRVQCRVYAGSTLVAVNTSTLEARCTVPL</sequence>
<feature type="compositionally biased region" description="Pro residues" evidence="1">
    <location>
        <begin position="91"/>
        <end position="100"/>
    </location>
</feature>
<organism evidence="2 3">
    <name type="scientific">Terrabacter aeriphilus</name>
    <dbReference type="NCBI Taxonomy" id="515662"/>
    <lineage>
        <taxon>Bacteria</taxon>
        <taxon>Bacillati</taxon>
        <taxon>Actinomycetota</taxon>
        <taxon>Actinomycetes</taxon>
        <taxon>Micrococcales</taxon>
        <taxon>Intrasporangiaceae</taxon>
        <taxon>Terrabacter</taxon>
    </lineage>
</organism>
<dbReference type="Proteomes" id="UP001500427">
    <property type="component" value="Unassembled WGS sequence"/>
</dbReference>
<evidence type="ECO:0000313" key="3">
    <source>
        <dbReference type="Proteomes" id="UP001500427"/>
    </source>
</evidence>
<keyword evidence="3" id="KW-1185">Reference proteome</keyword>
<feature type="compositionally biased region" description="Low complexity" evidence="1">
    <location>
        <begin position="62"/>
        <end position="79"/>
    </location>
</feature>
<dbReference type="RefSeq" id="WP_345508537.1">
    <property type="nucleotide sequence ID" value="NZ_BAABIW010000020.1"/>
</dbReference>
<feature type="region of interest" description="Disordered" evidence="1">
    <location>
        <begin position="1"/>
        <end position="105"/>
    </location>
</feature>
<accession>A0ABP9JI34</accession>
<gene>
    <name evidence="2" type="ORF">GCM10023258_32320</name>
</gene>